<dbReference type="SUPFAM" id="SSF103473">
    <property type="entry name" value="MFS general substrate transporter"/>
    <property type="match status" value="1"/>
</dbReference>
<feature type="transmembrane region" description="Helical" evidence="7">
    <location>
        <begin position="60"/>
        <end position="80"/>
    </location>
</feature>
<feature type="transmembrane region" description="Helical" evidence="7">
    <location>
        <begin position="240"/>
        <end position="262"/>
    </location>
</feature>
<dbReference type="PANTHER" id="PTHR23513:SF6">
    <property type="entry name" value="MAJOR FACILITATOR SUPERFAMILY ASSOCIATED DOMAIN-CONTAINING PROTEIN"/>
    <property type="match status" value="1"/>
</dbReference>
<evidence type="ECO:0000313" key="10">
    <source>
        <dbReference type="Proteomes" id="UP001553843"/>
    </source>
</evidence>
<sequence length="427" mass="44233">MTSNPAEDLAAEPAEMAAASEVSGRNTVVLVGFTALTNLADGVMKIALPLVATSLTDSPALVSGVMLALSLPWLLTALHVGVLVDRYDRRKLVWVANGIQITVVGGLLALAASDALSLPVIYACGAVLGVAEVLAMTSAAALVPDVIAASGRERVNAWVAGAETVCQEFAGPFVGGLLVGVGASFAMGATFVGYTLTAVVLVFLVGRFRVAVTEDEATPPVHAQISEGLRFLWEQHLLRVLALAVAVLGSCWGAWYAVMPLYATGPMGLSAADYGLLVGALGVGGIVGALVVGWFNRLFGRRRVMILDVFLTSVLVAGPAVTTNVWVAGCVTFLGGMGGTLWTVNVRTVMQTYVPMEMMGRFGAVFRLFAFGAVPVGAGVAGVLAEQFSAPTALAVFAVASLIVFVPLVRVFTADVEADLVARLRQP</sequence>
<evidence type="ECO:0000256" key="6">
    <source>
        <dbReference type="ARBA" id="ARBA00023136"/>
    </source>
</evidence>
<dbReference type="Pfam" id="PF05977">
    <property type="entry name" value="MFS_3"/>
    <property type="match status" value="1"/>
</dbReference>
<keyword evidence="4 7" id="KW-0812">Transmembrane</keyword>
<dbReference type="PANTHER" id="PTHR23513">
    <property type="entry name" value="INTEGRAL MEMBRANE EFFLUX PROTEIN-RELATED"/>
    <property type="match status" value="1"/>
</dbReference>
<name>A0ABV3M598_9ACTN</name>
<keyword evidence="5 7" id="KW-1133">Transmembrane helix</keyword>
<keyword evidence="3" id="KW-1003">Cell membrane</keyword>
<dbReference type="CDD" id="cd06173">
    <property type="entry name" value="MFS_MefA_like"/>
    <property type="match status" value="1"/>
</dbReference>
<feature type="transmembrane region" description="Helical" evidence="7">
    <location>
        <begin position="365"/>
        <end position="385"/>
    </location>
</feature>
<comment type="subcellular location">
    <subcellularLocation>
        <location evidence="1">Cell membrane</location>
        <topology evidence="1">Multi-pass membrane protein</topology>
    </subcellularLocation>
</comment>
<dbReference type="PROSITE" id="PS50850">
    <property type="entry name" value="MFS"/>
    <property type="match status" value="1"/>
</dbReference>
<feature type="domain" description="Major facilitator superfamily (MFS) profile" evidence="8">
    <location>
        <begin position="26"/>
        <end position="419"/>
    </location>
</feature>
<proteinExistence type="predicted"/>
<feature type="transmembrane region" description="Helical" evidence="7">
    <location>
        <begin position="326"/>
        <end position="344"/>
    </location>
</feature>
<dbReference type="InterPro" id="IPR020846">
    <property type="entry name" value="MFS_dom"/>
</dbReference>
<evidence type="ECO:0000256" key="1">
    <source>
        <dbReference type="ARBA" id="ARBA00004651"/>
    </source>
</evidence>
<feature type="transmembrane region" description="Helical" evidence="7">
    <location>
        <begin position="185"/>
        <end position="205"/>
    </location>
</feature>
<accession>A0ABV3M598</accession>
<dbReference type="InterPro" id="IPR036259">
    <property type="entry name" value="MFS_trans_sf"/>
</dbReference>
<evidence type="ECO:0000313" key="9">
    <source>
        <dbReference type="EMBL" id="MEW2366879.1"/>
    </source>
</evidence>
<protein>
    <submittedName>
        <fullName evidence="9">MFS transporter</fullName>
    </submittedName>
</protein>
<evidence type="ECO:0000256" key="3">
    <source>
        <dbReference type="ARBA" id="ARBA00022475"/>
    </source>
</evidence>
<feature type="transmembrane region" description="Helical" evidence="7">
    <location>
        <begin position="391"/>
        <end position="413"/>
    </location>
</feature>
<dbReference type="Gene3D" id="1.20.1250.20">
    <property type="entry name" value="MFS general substrate transporter like domains"/>
    <property type="match status" value="1"/>
</dbReference>
<evidence type="ECO:0000256" key="4">
    <source>
        <dbReference type="ARBA" id="ARBA00022692"/>
    </source>
</evidence>
<evidence type="ECO:0000256" key="7">
    <source>
        <dbReference type="SAM" id="Phobius"/>
    </source>
</evidence>
<keyword evidence="6 7" id="KW-0472">Membrane</keyword>
<keyword evidence="10" id="KW-1185">Reference proteome</keyword>
<dbReference type="InterPro" id="IPR010290">
    <property type="entry name" value="TM_effector"/>
</dbReference>
<evidence type="ECO:0000256" key="2">
    <source>
        <dbReference type="ARBA" id="ARBA00022448"/>
    </source>
</evidence>
<dbReference type="Proteomes" id="UP001553843">
    <property type="component" value="Unassembled WGS sequence"/>
</dbReference>
<dbReference type="RefSeq" id="WP_359773624.1">
    <property type="nucleotide sequence ID" value="NZ_JBEYRR010000001.1"/>
</dbReference>
<organism evidence="9 10">
    <name type="scientific">Streptomyces huasconensis</name>
    <dbReference type="NCBI Taxonomy" id="1854574"/>
    <lineage>
        <taxon>Bacteria</taxon>
        <taxon>Bacillati</taxon>
        <taxon>Actinomycetota</taxon>
        <taxon>Actinomycetes</taxon>
        <taxon>Kitasatosporales</taxon>
        <taxon>Streptomycetaceae</taxon>
        <taxon>Streptomyces</taxon>
    </lineage>
</organism>
<dbReference type="EMBL" id="JBEYRS010000020">
    <property type="protein sequence ID" value="MEW2366879.1"/>
    <property type="molecule type" value="Genomic_DNA"/>
</dbReference>
<evidence type="ECO:0000256" key="5">
    <source>
        <dbReference type="ARBA" id="ARBA00022989"/>
    </source>
</evidence>
<evidence type="ECO:0000259" key="8">
    <source>
        <dbReference type="PROSITE" id="PS50850"/>
    </source>
</evidence>
<comment type="caution">
    <text evidence="9">The sequence shown here is derived from an EMBL/GenBank/DDBJ whole genome shotgun (WGS) entry which is preliminary data.</text>
</comment>
<feature type="transmembrane region" description="Helical" evidence="7">
    <location>
        <begin position="274"/>
        <end position="295"/>
    </location>
</feature>
<feature type="transmembrane region" description="Helical" evidence="7">
    <location>
        <begin position="92"/>
        <end position="113"/>
    </location>
</feature>
<reference evidence="9 10" key="1">
    <citation type="submission" date="2024-06" db="EMBL/GenBank/DDBJ databases">
        <title>The Natural Products Discovery Center: Release of the First 8490 Sequenced Strains for Exploring Actinobacteria Biosynthetic Diversity.</title>
        <authorList>
            <person name="Kalkreuter E."/>
            <person name="Kautsar S.A."/>
            <person name="Yang D."/>
            <person name="Bader C.D."/>
            <person name="Teijaro C.N."/>
            <person name="Fluegel L."/>
            <person name="Davis C.M."/>
            <person name="Simpson J.R."/>
            <person name="Lauterbach L."/>
            <person name="Steele A.D."/>
            <person name="Gui C."/>
            <person name="Meng S."/>
            <person name="Li G."/>
            <person name="Viehrig K."/>
            <person name="Ye F."/>
            <person name="Su P."/>
            <person name="Kiefer A.F."/>
            <person name="Nichols A."/>
            <person name="Cepeda A.J."/>
            <person name="Yan W."/>
            <person name="Fan B."/>
            <person name="Jiang Y."/>
            <person name="Adhikari A."/>
            <person name="Zheng C.-J."/>
            <person name="Schuster L."/>
            <person name="Cowan T.M."/>
            <person name="Smanski M.J."/>
            <person name="Chevrette M.G."/>
            <person name="De Carvalho L.P.S."/>
            <person name="Shen B."/>
        </authorList>
    </citation>
    <scope>NUCLEOTIDE SEQUENCE [LARGE SCALE GENOMIC DNA]</scope>
    <source>
        <strain evidence="9 10">NPDC047833</strain>
    </source>
</reference>
<gene>
    <name evidence="9" type="ORF">AB0887_33635</name>
</gene>
<keyword evidence="2" id="KW-0813">Transport</keyword>